<reference evidence="2" key="2">
    <citation type="submission" date="2023-01" db="EMBL/GenBank/DDBJ databases">
        <authorList>
            <person name="Sun Q."/>
            <person name="Evtushenko L."/>
        </authorList>
    </citation>
    <scope>NUCLEOTIDE SEQUENCE</scope>
    <source>
        <strain evidence="2">VKM Ac-1401</strain>
    </source>
</reference>
<evidence type="ECO:0008006" key="4">
    <source>
        <dbReference type="Google" id="ProtNLM"/>
    </source>
</evidence>
<gene>
    <name evidence="2" type="ORF">GCM10017584_10390</name>
</gene>
<organism evidence="2 3">
    <name type="scientific">Leifsonia poae</name>
    <dbReference type="NCBI Taxonomy" id="110933"/>
    <lineage>
        <taxon>Bacteria</taxon>
        <taxon>Bacillati</taxon>
        <taxon>Actinomycetota</taxon>
        <taxon>Actinomycetes</taxon>
        <taxon>Micrococcales</taxon>
        <taxon>Microbacteriaceae</taxon>
        <taxon>Leifsonia</taxon>
    </lineage>
</organism>
<evidence type="ECO:0000313" key="3">
    <source>
        <dbReference type="Proteomes" id="UP001142372"/>
    </source>
</evidence>
<evidence type="ECO:0000256" key="1">
    <source>
        <dbReference type="SAM" id="MobiDB-lite"/>
    </source>
</evidence>
<feature type="compositionally biased region" description="Pro residues" evidence="1">
    <location>
        <begin position="154"/>
        <end position="167"/>
    </location>
</feature>
<dbReference type="AlphaFoldDB" id="A0A9W6LZ19"/>
<evidence type="ECO:0000313" key="2">
    <source>
        <dbReference type="EMBL" id="GLJ75465.1"/>
    </source>
</evidence>
<proteinExistence type="predicted"/>
<protein>
    <recommendedName>
        <fullName evidence="4">DNA modification methylase</fullName>
    </recommendedName>
</protein>
<reference evidence="2" key="1">
    <citation type="journal article" date="2014" name="Int. J. Syst. Evol. Microbiol.">
        <title>Complete genome sequence of Corynebacterium casei LMG S-19264T (=DSM 44701T), isolated from a smear-ripened cheese.</title>
        <authorList>
            <consortium name="US DOE Joint Genome Institute (JGI-PGF)"/>
            <person name="Walter F."/>
            <person name="Albersmeier A."/>
            <person name="Kalinowski J."/>
            <person name="Ruckert C."/>
        </authorList>
    </citation>
    <scope>NUCLEOTIDE SEQUENCE</scope>
    <source>
        <strain evidence="2">VKM Ac-1401</strain>
    </source>
</reference>
<dbReference type="EMBL" id="BSEN01000003">
    <property type="protein sequence ID" value="GLJ75465.1"/>
    <property type="molecule type" value="Genomic_DNA"/>
</dbReference>
<dbReference type="PROSITE" id="PS51257">
    <property type="entry name" value="PROKAR_LIPOPROTEIN"/>
    <property type="match status" value="1"/>
</dbReference>
<sequence length="167" mass="16958">MRARAGLAVSIAAAILVSMTGCDLFAPQETLYIKEASDGVSGNVGPVFIGNAVIVADSQKVGNLVVTLINQGSSSEDVKIAYGSDSQNQQTISLGPAETKQLGTADGTLVYFTELTSIPGSLANVGFTTGDAAVDLQVPVLAGDLPPYTTLTPTPLPSPSPTPLPSP</sequence>
<dbReference type="RefSeq" id="WP_271176145.1">
    <property type="nucleotide sequence ID" value="NZ_BAAAJO010000001.1"/>
</dbReference>
<feature type="region of interest" description="Disordered" evidence="1">
    <location>
        <begin position="148"/>
        <end position="167"/>
    </location>
</feature>
<name>A0A9W6LZ19_9MICO</name>
<comment type="caution">
    <text evidence="2">The sequence shown here is derived from an EMBL/GenBank/DDBJ whole genome shotgun (WGS) entry which is preliminary data.</text>
</comment>
<accession>A0A9W6LZ19</accession>
<dbReference type="Proteomes" id="UP001142372">
    <property type="component" value="Unassembled WGS sequence"/>
</dbReference>
<keyword evidence="3" id="KW-1185">Reference proteome</keyword>